<protein>
    <submittedName>
        <fullName evidence="1">Uncharacterized protein</fullName>
    </submittedName>
</protein>
<comment type="caution">
    <text evidence="1">The sequence shown here is derived from an EMBL/GenBank/DDBJ whole genome shotgun (WGS) entry which is preliminary data.</text>
</comment>
<evidence type="ECO:0000313" key="2">
    <source>
        <dbReference type="Proteomes" id="UP000735302"/>
    </source>
</evidence>
<keyword evidence="2" id="KW-1185">Reference proteome</keyword>
<gene>
    <name evidence="1" type="ORF">PoB_005426200</name>
</gene>
<name>A0AAV4C8Q5_9GAST</name>
<dbReference type="EMBL" id="BLXT01005946">
    <property type="protein sequence ID" value="GFO27757.1"/>
    <property type="molecule type" value="Genomic_DNA"/>
</dbReference>
<reference evidence="1 2" key="1">
    <citation type="journal article" date="2021" name="Elife">
        <title>Chloroplast acquisition without the gene transfer in kleptoplastic sea slugs, Plakobranchus ocellatus.</title>
        <authorList>
            <person name="Maeda T."/>
            <person name="Takahashi S."/>
            <person name="Yoshida T."/>
            <person name="Shimamura S."/>
            <person name="Takaki Y."/>
            <person name="Nagai Y."/>
            <person name="Toyoda A."/>
            <person name="Suzuki Y."/>
            <person name="Arimoto A."/>
            <person name="Ishii H."/>
            <person name="Satoh N."/>
            <person name="Nishiyama T."/>
            <person name="Hasebe M."/>
            <person name="Maruyama T."/>
            <person name="Minagawa J."/>
            <person name="Obokata J."/>
            <person name="Shigenobu S."/>
        </authorList>
    </citation>
    <scope>NUCLEOTIDE SEQUENCE [LARGE SCALE GENOMIC DNA]</scope>
</reference>
<evidence type="ECO:0000313" key="1">
    <source>
        <dbReference type="EMBL" id="GFO27757.1"/>
    </source>
</evidence>
<accession>A0AAV4C8Q5</accession>
<dbReference type="AlphaFoldDB" id="A0AAV4C8Q5"/>
<sequence>MTGVQTDFNGSSFPQGCQEEAVPKSLVALDSMILDGPNITRREGGDSRQATLNIAQLLQYNSSAKRRSKSASFHHRKSRETPLPVYLGMMIHGNEN</sequence>
<dbReference type="PANTHER" id="PTHR47018">
    <property type="entry name" value="CXC DOMAIN-CONTAINING PROTEIN-RELATED"/>
    <property type="match status" value="1"/>
</dbReference>
<dbReference type="Proteomes" id="UP000735302">
    <property type="component" value="Unassembled WGS sequence"/>
</dbReference>
<proteinExistence type="predicted"/>
<organism evidence="1 2">
    <name type="scientific">Plakobranchus ocellatus</name>
    <dbReference type="NCBI Taxonomy" id="259542"/>
    <lineage>
        <taxon>Eukaryota</taxon>
        <taxon>Metazoa</taxon>
        <taxon>Spiralia</taxon>
        <taxon>Lophotrochozoa</taxon>
        <taxon>Mollusca</taxon>
        <taxon>Gastropoda</taxon>
        <taxon>Heterobranchia</taxon>
        <taxon>Euthyneura</taxon>
        <taxon>Panpulmonata</taxon>
        <taxon>Sacoglossa</taxon>
        <taxon>Placobranchoidea</taxon>
        <taxon>Plakobranchidae</taxon>
        <taxon>Plakobranchus</taxon>
    </lineage>
</organism>